<organism evidence="2 3">
    <name type="scientific">Streptosporangium oxazolinicum</name>
    <dbReference type="NCBI Taxonomy" id="909287"/>
    <lineage>
        <taxon>Bacteria</taxon>
        <taxon>Bacillati</taxon>
        <taxon>Actinomycetota</taxon>
        <taxon>Actinomycetes</taxon>
        <taxon>Streptosporangiales</taxon>
        <taxon>Streptosporangiaceae</taxon>
        <taxon>Streptosporangium</taxon>
    </lineage>
</organism>
<dbReference type="EMBL" id="BAABAQ010000012">
    <property type="protein sequence ID" value="GAA4201882.1"/>
    <property type="molecule type" value="Genomic_DNA"/>
</dbReference>
<dbReference type="InterPro" id="IPR035985">
    <property type="entry name" value="Ubiquitin-activating_enz"/>
</dbReference>
<accession>A0ABP8BAV4</accession>
<dbReference type="Gene3D" id="3.40.50.720">
    <property type="entry name" value="NAD(P)-binding Rossmann-like Domain"/>
    <property type="match status" value="1"/>
</dbReference>
<sequence>MRPRLKPALRRVARDGRTLQFGLHPRHAVVLTDLEPEVRRWVESLDGVRDLAGVLAGAAEAGLGEEHGRTLLDLLVSRGVVDDAGAGPGPLRALAMAERDRLQPDLDALSLTPGTIDGGLAALERRREAQVRVYGAGRVGAQVVGLLAASGVGRICVIDPGTARRRDVVPGGLGWTEVGMSRQDGAVAVAKRLAPGLIAWTGDGAAQLADGARPPDLAVLAPVVPLDGLLVKELVEWEIPHLLVTAFEGSGSVGPLVLPGRSTCLHCLDLTRRDRDPGWPVVSARLGGFPAGEIACGTVLSTLVAASAAGHALAVIDGREPAVTNSTVEVLPDWSWKRRSWSVHPQCRCFRNELGSLTMVASATCR</sequence>
<evidence type="ECO:0000313" key="2">
    <source>
        <dbReference type="EMBL" id="GAA4201882.1"/>
    </source>
</evidence>
<dbReference type="Pfam" id="PF00899">
    <property type="entry name" value="ThiF"/>
    <property type="match status" value="1"/>
</dbReference>
<comment type="caution">
    <text evidence="2">The sequence shown here is derived from an EMBL/GenBank/DDBJ whole genome shotgun (WGS) entry which is preliminary data.</text>
</comment>
<keyword evidence="3" id="KW-1185">Reference proteome</keyword>
<name>A0ABP8BAV4_9ACTN</name>
<dbReference type="RefSeq" id="WP_344921195.1">
    <property type="nucleotide sequence ID" value="NZ_BAABAQ010000012.1"/>
</dbReference>
<protein>
    <submittedName>
        <fullName evidence="2">TOMM leader peptide-binding protein</fullName>
    </submittedName>
</protein>
<feature type="domain" description="THIF-type NAD/FAD binding fold" evidence="1">
    <location>
        <begin position="120"/>
        <end position="329"/>
    </location>
</feature>
<proteinExistence type="predicted"/>
<evidence type="ECO:0000259" key="1">
    <source>
        <dbReference type="Pfam" id="PF00899"/>
    </source>
</evidence>
<reference evidence="3" key="1">
    <citation type="journal article" date="2019" name="Int. J. Syst. Evol. Microbiol.">
        <title>The Global Catalogue of Microorganisms (GCM) 10K type strain sequencing project: providing services to taxonomists for standard genome sequencing and annotation.</title>
        <authorList>
            <consortium name="The Broad Institute Genomics Platform"/>
            <consortium name="The Broad Institute Genome Sequencing Center for Infectious Disease"/>
            <person name="Wu L."/>
            <person name="Ma J."/>
        </authorList>
    </citation>
    <scope>NUCLEOTIDE SEQUENCE [LARGE SCALE GENOMIC DNA]</scope>
    <source>
        <strain evidence="3">JCM 17388</strain>
    </source>
</reference>
<dbReference type="SUPFAM" id="SSF69572">
    <property type="entry name" value="Activating enzymes of the ubiquitin-like proteins"/>
    <property type="match status" value="1"/>
</dbReference>
<dbReference type="InterPro" id="IPR000594">
    <property type="entry name" value="ThiF_NAD_FAD-bd"/>
</dbReference>
<dbReference type="Proteomes" id="UP001501251">
    <property type="component" value="Unassembled WGS sequence"/>
</dbReference>
<evidence type="ECO:0000313" key="3">
    <source>
        <dbReference type="Proteomes" id="UP001501251"/>
    </source>
</evidence>
<gene>
    <name evidence="2" type="ORF">GCM10022252_57210</name>
</gene>